<proteinExistence type="predicted"/>
<evidence type="ECO:0000259" key="1">
    <source>
        <dbReference type="Pfam" id="PF13383"/>
    </source>
</evidence>
<sequence>MAGIWQRHPRYTAFVTLGLMITLYMLYSNTDGPVPASSKVFILQDSTLPSRVQRAHEIYDDMLKQREGLIKKFGPKPKDIELFPENKAPWPPYTVWDFFPAAFTCPHEIQRLGALGDGGKFVCGLSRVVEKPDCVVYSFGINGESSFEREILDKTDYCQIWGYDFSVKSFGPEISRALAHRTHFKAFGLAGSDKDGPRDHPKMYKLETLMKQNGHDFIDILKIDIEGWEFETLTALIKPYIQSRKPLPFGQLQLEIHLWNKSFEYFLGWWEMLEEAGLRAFWTEVNTCHNSNHVSSADCLSNSPTWSTKTTTAMTTCRVFLLMPDSYTVDTKKHRFTMKDDSLASRVERSHWIYDNMLQQRAGLIRKFGPTPQKVQLFPENRRPWPPYTVWDFFPAMFNCPHEMQRLGALGDGGKWVCGLSRVEKKPDCIVYSFGINKESSFERDVLAKTEHCTIYGYDFSVKSFGPEIMSNVSHRTHFKPYGLSGENKHGPSDDPPMYTLPTLLKMNGHKYIDILKVDVESHEFDTLARLIHHYIESGEPLPFGQLQLEIHLWDKTFEHFLRWFEMLEDAGLRPFWTEPNLVFQNYNQYHTPDLAEYSFLNVKGDNVFIKDSSPRGL</sequence>
<dbReference type="InParanoid" id="A0A409VHG1"/>
<dbReference type="EMBL" id="NHTK01006060">
    <property type="protein sequence ID" value="PPQ65698.1"/>
    <property type="molecule type" value="Genomic_DNA"/>
</dbReference>
<keyword evidence="3" id="KW-1185">Reference proteome</keyword>
<dbReference type="OrthoDB" id="10006218at2759"/>
<organism evidence="2 3">
    <name type="scientific">Panaeolus cyanescens</name>
    <dbReference type="NCBI Taxonomy" id="181874"/>
    <lineage>
        <taxon>Eukaryota</taxon>
        <taxon>Fungi</taxon>
        <taxon>Dikarya</taxon>
        <taxon>Basidiomycota</taxon>
        <taxon>Agaricomycotina</taxon>
        <taxon>Agaricomycetes</taxon>
        <taxon>Agaricomycetidae</taxon>
        <taxon>Agaricales</taxon>
        <taxon>Agaricineae</taxon>
        <taxon>Galeropsidaceae</taxon>
        <taxon>Panaeolus</taxon>
    </lineage>
</organism>
<comment type="caution">
    <text evidence="2">The sequence shown here is derived from an EMBL/GenBank/DDBJ whole genome shotgun (WGS) entry which is preliminary data.</text>
</comment>
<dbReference type="AlphaFoldDB" id="A0A409VHG1"/>
<dbReference type="InterPro" id="IPR025714">
    <property type="entry name" value="Methyltranfer_dom"/>
</dbReference>
<gene>
    <name evidence="2" type="ORF">CVT24_012116</name>
</gene>
<evidence type="ECO:0000313" key="2">
    <source>
        <dbReference type="EMBL" id="PPQ65698.1"/>
    </source>
</evidence>
<feature type="domain" description="Methyltransferase" evidence="1">
    <location>
        <begin position="395"/>
        <end position="582"/>
    </location>
</feature>
<dbReference type="InterPro" id="IPR026913">
    <property type="entry name" value="METTL24"/>
</dbReference>
<dbReference type="STRING" id="181874.A0A409VHG1"/>
<name>A0A409VHG1_9AGAR</name>
<dbReference type="PANTHER" id="PTHR32026:SF10">
    <property type="entry name" value="METHYLTRANSFERASE-LIKE PROTEIN 24-RELATED"/>
    <property type="match status" value="1"/>
</dbReference>
<evidence type="ECO:0000313" key="3">
    <source>
        <dbReference type="Proteomes" id="UP000284842"/>
    </source>
</evidence>
<dbReference type="PANTHER" id="PTHR32026">
    <property type="entry name" value="METHYLTRANSFERASE-LIKE PROTEIN 24"/>
    <property type="match status" value="1"/>
</dbReference>
<accession>A0A409VHG1</accession>
<feature type="domain" description="Methyltransferase" evidence="1">
    <location>
        <begin position="99"/>
        <end position="295"/>
    </location>
</feature>
<dbReference type="Proteomes" id="UP000284842">
    <property type="component" value="Unassembled WGS sequence"/>
</dbReference>
<protein>
    <recommendedName>
        <fullName evidence="1">Methyltransferase domain-containing protein</fullName>
    </recommendedName>
</protein>
<dbReference type="Pfam" id="PF13383">
    <property type="entry name" value="Methyltransf_22"/>
    <property type="match status" value="2"/>
</dbReference>
<reference evidence="2 3" key="1">
    <citation type="journal article" date="2018" name="Evol. Lett.">
        <title>Horizontal gene cluster transfer increased hallucinogenic mushroom diversity.</title>
        <authorList>
            <person name="Reynolds H.T."/>
            <person name="Vijayakumar V."/>
            <person name="Gluck-Thaler E."/>
            <person name="Korotkin H.B."/>
            <person name="Matheny P.B."/>
            <person name="Slot J.C."/>
        </authorList>
    </citation>
    <scope>NUCLEOTIDE SEQUENCE [LARGE SCALE GENOMIC DNA]</scope>
    <source>
        <strain evidence="2 3">2629</strain>
    </source>
</reference>